<dbReference type="Pfam" id="PF13508">
    <property type="entry name" value="Acetyltransf_7"/>
    <property type="match status" value="1"/>
</dbReference>
<dbReference type="AlphaFoldDB" id="A0A6G8AXP9"/>
<keyword evidence="3" id="KW-1185">Reference proteome</keyword>
<sequence length="160" mass="18417">MKKSDILAINQGFIRQEWEARTEILENYLREQEKGKRQVLVAELDNQVAGYLTIVSKSKQGPFKDLYPEIVDFNVFERFQRKSIGQKLIKRAAYEVSFSTDILTIGVGLHSGYGAAQRLYIKNGYVPDGSGIWYENRQLQRGESCLNNDDLVLYFSKKLV</sequence>
<dbReference type="EMBL" id="CP049887">
    <property type="protein sequence ID" value="QIL49739.1"/>
    <property type="molecule type" value="Genomic_DNA"/>
</dbReference>
<dbReference type="KEGG" id="vhy:G7082_04665"/>
<name>A0A6G8AXP9_9ENTE</name>
<proteinExistence type="predicted"/>
<dbReference type="CDD" id="cd04301">
    <property type="entry name" value="NAT_SF"/>
    <property type="match status" value="1"/>
</dbReference>
<organism evidence="2 3">
    <name type="scientific">Vagococcus hydrophili</name>
    <dbReference type="NCBI Taxonomy" id="2714947"/>
    <lineage>
        <taxon>Bacteria</taxon>
        <taxon>Bacillati</taxon>
        <taxon>Bacillota</taxon>
        <taxon>Bacilli</taxon>
        <taxon>Lactobacillales</taxon>
        <taxon>Enterococcaceae</taxon>
        <taxon>Vagococcus</taxon>
    </lineage>
</organism>
<evidence type="ECO:0000313" key="2">
    <source>
        <dbReference type="EMBL" id="QIL49739.1"/>
    </source>
</evidence>
<protein>
    <submittedName>
        <fullName evidence="2">GNAT family N-acetyltransferase</fullName>
    </submittedName>
</protein>
<gene>
    <name evidence="2" type="ORF">G7082_04665</name>
</gene>
<reference evidence="2 3" key="1">
    <citation type="submission" date="2020-03" db="EMBL/GenBank/DDBJ databases">
        <title>Vagococcus sp. nov., isolated from beetles.</title>
        <authorList>
            <person name="Hyun D.-W."/>
            <person name="Bae J.-W."/>
        </authorList>
    </citation>
    <scope>NUCLEOTIDE SEQUENCE [LARGE SCALE GENOMIC DNA]</scope>
    <source>
        <strain evidence="2 3">HDW17B</strain>
    </source>
</reference>
<evidence type="ECO:0000259" key="1">
    <source>
        <dbReference type="PROSITE" id="PS51186"/>
    </source>
</evidence>
<dbReference type="Gene3D" id="3.40.630.30">
    <property type="match status" value="1"/>
</dbReference>
<keyword evidence="2" id="KW-0808">Transferase</keyword>
<dbReference type="GO" id="GO:0016747">
    <property type="term" value="F:acyltransferase activity, transferring groups other than amino-acyl groups"/>
    <property type="evidence" value="ECO:0007669"/>
    <property type="project" value="InterPro"/>
</dbReference>
<accession>A0A6G8AXP9</accession>
<feature type="domain" description="N-acetyltransferase" evidence="1">
    <location>
        <begin position="1"/>
        <end position="160"/>
    </location>
</feature>
<dbReference type="Proteomes" id="UP000501747">
    <property type="component" value="Chromosome"/>
</dbReference>
<dbReference type="InterPro" id="IPR016181">
    <property type="entry name" value="Acyl_CoA_acyltransferase"/>
</dbReference>
<dbReference type="InterPro" id="IPR000182">
    <property type="entry name" value="GNAT_dom"/>
</dbReference>
<evidence type="ECO:0000313" key="3">
    <source>
        <dbReference type="Proteomes" id="UP000501747"/>
    </source>
</evidence>
<dbReference type="PROSITE" id="PS51186">
    <property type="entry name" value="GNAT"/>
    <property type="match status" value="1"/>
</dbReference>
<dbReference type="SUPFAM" id="SSF55729">
    <property type="entry name" value="Acyl-CoA N-acyltransferases (Nat)"/>
    <property type="match status" value="1"/>
</dbReference>